<organism evidence="5 6">
    <name type="scientific">Symbiochloris irregularis</name>
    <dbReference type="NCBI Taxonomy" id="706552"/>
    <lineage>
        <taxon>Eukaryota</taxon>
        <taxon>Viridiplantae</taxon>
        <taxon>Chlorophyta</taxon>
        <taxon>core chlorophytes</taxon>
        <taxon>Trebouxiophyceae</taxon>
        <taxon>Trebouxiales</taxon>
        <taxon>Trebouxiaceae</taxon>
        <taxon>Symbiochloris</taxon>
    </lineage>
</organism>
<protein>
    <submittedName>
        <fullName evidence="5">Uncharacterized protein</fullName>
    </submittedName>
</protein>
<proteinExistence type="predicted"/>
<name>A0AAW1PIY3_9CHLO</name>
<dbReference type="Gene3D" id="1.25.40.1040">
    <property type="match status" value="2"/>
</dbReference>
<dbReference type="GO" id="GO:0005737">
    <property type="term" value="C:cytoplasm"/>
    <property type="evidence" value="ECO:0007669"/>
    <property type="project" value="TreeGrafter"/>
</dbReference>
<feature type="compositionally biased region" description="Basic and acidic residues" evidence="4">
    <location>
        <begin position="593"/>
        <end position="613"/>
    </location>
</feature>
<dbReference type="Pfam" id="PF12569">
    <property type="entry name" value="NatA_aux_su"/>
    <property type="match status" value="1"/>
</dbReference>
<evidence type="ECO:0000313" key="6">
    <source>
        <dbReference type="Proteomes" id="UP001465755"/>
    </source>
</evidence>
<keyword evidence="1" id="KW-0677">Repeat</keyword>
<dbReference type="Pfam" id="PF13181">
    <property type="entry name" value="TPR_8"/>
    <property type="match status" value="1"/>
</dbReference>
<dbReference type="PANTHER" id="PTHR22767:SF2">
    <property type="entry name" value="N(ALPHA)-ACETYLTRANSFERASE 15_16, ISOFORM A"/>
    <property type="match status" value="1"/>
</dbReference>
<evidence type="ECO:0000256" key="3">
    <source>
        <dbReference type="PROSITE-ProRule" id="PRU00339"/>
    </source>
</evidence>
<evidence type="ECO:0000256" key="2">
    <source>
        <dbReference type="ARBA" id="ARBA00022803"/>
    </source>
</evidence>
<evidence type="ECO:0000256" key="1">
    <source>
        <dbReference type="ARBA" id="ARBA00022737"/>
    </source>
</evidence>
<dbReference type="InterPro" id="IPR019734">
    <property type="entry name" value="TPR_rpt"/>
</dbReference>
<comment type="caution">
    <text evidence="5">The sequence shown here is derived from an EMBL/GenBank/DDBJ whole genome shotgun (WGS) entry which is preliminary data.</text>
</comment>
<feature type="region of interest" description="Disordered" evidence="4">
    <location>
        <begin position="564"/>
        <end position="644"/>
    </location>
</feature>
<sequence>MASQELPGKDAALFRTLVKLYESKQYKKGIKTADQILKKYSEHGETLAMKGLLLNSLGKREEAYEYTRNGLKANLKSHVCWHVYGLIYRGDSNYDEAIKCYKNALRIERDNLTILRDLALLQVQMRDTAGFLETRQQILKLKPEVLGAYEQIQEEVAPGEAYEHSEMLLYKAQLLEASEQYEAALAHMKSHEDDIVDKLGTREMRARIFLKMQRFEESEQLYRELLAITPDNYRYHEGLRASMQVPVDSCAPLTGDQRSRLQSLYAELAETFPRSAAVRRIPLDFLEGQDFESAAETHAQHFLRREIPSLFSDIKPLYRDAAKQETLQLLLERLHSSAQASSRAAADSGTTTDTTNSSESYDAAVWTKLYLAQHYDHLGNTKRAVELLNEAIQLAPDLIELHTAMAKVLKHAGDAQGAAQAAVKAQSLDLADRYLNSTAAKYLFRADRVSEATRMAARFTKDGEQANNLYDMQCTWYEIECGSAHLRLHELGQALKKFLAVHKHFEDFREDQFDFHSYCTRKMTLRSYMQMLEMQDNLYHNLAYSKAAWGAIDAYLQLHASLHRSDSKDTNSADSSAGKLTPGERKKQKQRQRKEAQKQKKQDEEQKAKEDSKAQQQQAQQQQKVPAAKRDQDPDPLGKELASTSDPLGEAVKLVCMLRDNAGDRMRTHEEAFEVYLLRGKLLLALQAVKRALALSGSSHHAPHLMTVRLCQLIQGSSADKLQTNPLVWQIIKEQIDELLGGSSLEQHCARASTASGLCHCAQGPLAASICS</sequence>
<dbReference type="PROSITE" id="PS50005">
    <property type="entry name" value="TPR"/>
    <property type="match status" value="2"/>
</dbReference>
<accession>A0AAW1PIY3</accession>
<evidence type="ECO:0000256" key="4">
    <source>
        <dbReference type="SAM" id="MobiDB-lite"/>
    </source>
</evidence>
<dbReference type="Proteomes" id="UP001465755">
    <property type="component" value="Unassembled WGS sequence"/>
</dbReference>
<dbReference type="PIRSF" id="PIRSF000422">
    <property type="entry name" value="N-terminal-AcTrfase-A_aux_su"/>
    <property type="match status" value="1"/>
</dbReference>
<feature type="repeat" description="TPR" evidence="3">
    <location>
        <begin position="78"/>
        <end position="111"/>
    </location>
</feature>
<feature type="repeat" description="TPR" evidence="3">
    <location>
        <begin position="365"/>
        <end position="398"/>
    </location>
</feature>
<dbReference type="InterPro" id="IPR011990">
    <property type="entry name" value="TPR-like_helical_dom_sf"/>
</dbReference>
<dbReference type="Gene3D" id="1.25.40.1010">
    <property type="match status" value="1"/>
</dbReference>
<dbReference type="PANTHER" id="PTHR22767">
    <property type="entry name" value="N-TERMINAL ACETYLTRANSFERASE-RELATED"/>
    <property type="match status" value="1"/>
</dbReference>
<keyword evidence="6" id="KW-1185">Reference proteome</keyword>
<dbReference type="InterPro" id="IPR021183">
    <property type="entry name" value="NatA_aux_su"/>
</dbReference>
<dbReference type="EMBL" id="JALJOQ010000022">
    <property type="protein sequence ID" value="KAK9808522.1"/>
    <property type="molecule type" value="Genomic_DNA"/>
</dbReference>
<dbReference type="SUPFAM" id="SSF48452">
    <property type="entry name" value="TPR-like"/>
    <property type="match status" value="1"/>
</dbReference>
<keyword evidence="2 3" id="KW-0802">TPR repeat</keyword>
<evidence type="ECO:0000313" key="5">
    <source>
        <dbReference type="EMBL" id="KAK9808522.1"/>
    </source>
</evidence>
<reference evidence="5 6" key="1">
    <citation type="journal article" date="2024" name="Nat. Commun.">
        <title>Phylogenomics reveals the evolutionary origins of lichenization in chlorophyte algae.</title>
        <authorList>
            <person name="Puginier C."/>
            <person name="Libourel C."/>
            <person name="Otte J."/>
            <person name="Skaloud P."/>
            <person name="Haon M."/>
            <person name="Grisel S."/>
            <person name="Petersen M."/>
            <person name="Berrin J.G."/>
            <person name="Delaux P.M."/>
            <person name="Dal Grande F."/>
            <person name="Keller J."/>
        </authorList>
    </citation>
    <scope>NUCLEOTIDE SEQUENCE [LARGE SCALE GENOMIC DNA]</scope>
    <source>
        <strain evidence="5 6">SAG 2036</strain>
    </source>
</reference>
<dbReference type="SMART" id="SM00028">
    <property type="entry name" value="TPR"/>
    <property type="match status" value="6"/>
</dbReference>
<feature type="compositionally biased region" description="Basic and acidic residues" evidence="4">
    <location>
        <begin position="628"/>
        <end position="638"/>
    </location>
</feature>
<feature type="compositionally biased region" description="Low complexity" evidence="4">
    <location>
        <begin position="614"/>
        <end position="624"/>
    </location>
</feature>
<gene>
    <name evidence="5" type="ORF">WJX73_004343</name>
</gene>
<dbReference type="AlphaFoldDB" id="A0AAW1PIY3"/>